<accession>A0A6M1T3R4</accession>
<evidence type="ECO:0000256" key="1">
    <source>
        <dbReference type="ARBA" id="ARBA00004442"/>
    </source>
</evidence>
<dbReference type="Gene3D" id="2.170.130.10">
    <property type="entry name" value="TonB-dependent receptor, plug domain"/>
    <property type="match status" value="1"/>
</dbReference>
<dbReference type="AlphaFoldDB" id="A0A6M1T3R4"/>
<reference evidence="5 6" key="1">
    <citation type="submission" date="2020-02" db="EMBL/GenBank/DDBJ databases">
        <title>Aliifodinibius halophilus 2W32, complete genome.</title>
        <authorList>
            <person name="Li Y."/>
            <person name="Wu S."/>
        </authorList>
    </citation>
    <scope>NUCLEOTIDE SEQUENCE [LARGE SCALE GENOMIC DNA]</scope>
    <source>
        <strain evidence="5 6">2W32</strain>
    </source>
</reference>
<dbReference type="Pfam" id="PF13620">
    <property type="entry name" value="CarboxypepD_reg"/>
    <property type="match status" value="1"/>
</dbReference>
<dbReference type="Gene3D" id="2.60.40.1120">
    <property type="entry name" value="Carboxypeptidase-like, regulatory domain"/>
    <property type="match status" value="1"/>
</dbReference>
<keyword evidence="3" id="KW-0998">Cell outer membrane</keyword>
<evidence type="ECO:0000256" key="3">
    <source>
        <dbReference type="ARBA" id="ARBA00023237"/>
    </source>
</evidence>
<dbReference type="Proteomes" id="UP000479132">
    <property type="component" value="Unassembled WGS sequence"/>
</dbReference>
<evidence type="ECO:0000313" key="5">
    <source>
        <dbReference type="EMBL" id="NGP87283.1"/>
    </source>
</evidence>
<dbReference type="SUPFAM" id="SSF56935">
    <property type="entry name" value="Porins"/>
    <property type="match status" value="1"/>
</dbReference>
<dbReference type="InterPro" id="IPR036942">
    <property type="entry name" value="Beta-barrel_TonB_sf"/>
</dbReference>
<keyword evidence="2" id="KW-0472">Membrane</keyword>
<sequence>MKESTVLSQSSKTGFLTVVWILITILSSFAQSSDATLRLVITSEDNGRPIVNANIVLTNPEGDTLHAGASSVNGIKEFSNIAPKTYHIHISYIGYQKYRKAITLESGDPHVQKVSLKTETIESEGVTVGVKSGSVKREAGQQTITTEDIDLVPAPGSGGDLSSYLQTLPGVVTTGDKGGEFYIRGGTPSQNIVLLDNMPIIKPFHISNLFSAFPKEAINNVNIYAGGFGAKYTGATSSVLDVSLKQGNLKQYESSASLSPYLVSFQAEGPVMKEKSSFFIIGRHSAIDQTAPSLTGEEVPILFNDLIARYSVNWPGFSCNITGLHTYDRGKINPERNLQLKWNNSAAGIRCLGYGENVSHTLDITAGYSNFNSSERGVDGFGRESGVTKAYFQFDNGGTFLGMKMDYGFRWNLNFYDAKLDEPYPELRDKKQRFPGLDSSMDKFNSIFSGYASLDLKPFEGLTITPSIASQNRLQDMHLTFEPRIRIAWNPNNNDRHEFNFAAGRYVQMAEGITDERDAGTVFYVYKPVGSEGAMPTALHGILGYRRQVGQSFEASIEGYVKDQSNILVSKWTQEPGNTIRTITADGFTYGADIQLELNTYPFYFSLGYGLAEVTYKMPKSSLPTWFEGSEFTYNPSHDLRHQLNIIASYKVAGFTANLNWRFSSGSPYTRLFAFDLKLDNLPDDGVLTNRGTAKSLYSKPFDGKLPSFHRLDISLSRNFELTPNFALKAEAGAINAYNMRNVFYYDVNTLSQVDQTPLLPYISVTANINK</sequence>
<dbReference type="InterPro" id="IPR037066">
    <property type="entry name" value="Plug_dom_sf"/>
</dbReference>
<evidence type="ECO:0000256" key="2">
    <source>
        <dbReference type="ARBA" id="ARBA00023136"/>
    </source>
</evidence>
<gene>
    <name evidence="5" type="ORF">G3569_02860</name>
</gene>
<dbReference type="RefSeq" id="WP_165265883.1">
    <property type="nucleotide sequence ID" value="NZ_JAALLS010000002.1"/>
</dbReference>
<dbReference type="Gene3D" id="2.40.170.20">
    <property type="entry name" value="TonB-dependent receptor, beta-barrel domain"/>
    <property type="match status" value="1"/>
</dbReference>
<name>A0A6M1T3R4_9BACT</name>
<keyword evidence="5" id="KW-0675">Receptor</keyword>
<dbReference type="GO" id="GO:0009279">
    <property type="term" value="C:cell outer membrane"/>
    <property type="evidence" value="ECO:0007669"/>
    <property type="project" value="UniProtKB-SubCell"/>
</dbReference>
<evidence type="ECO:0000313" key="6">
    <source>
        <dbReference type="Proteomes" id="UP000479132"/>
    </source>
</evidence>
<comment type="caution">
    <text evidence="5">The sequence shown here is derived from an EMBL/GenBank/DDBJ whole genome shotgun (WGS) entry which is preliminary data.</text>
</comment>
<dbReference type="InterPro" id="IPR012910">
    <property type="entry name" value="Plug_dom"/>
</dbReference>
<comment type="subcellular location">
    <subcellularLocation>
        <location evidence="1">Cell outer membrane</location>
    </subcellularLocation>
</comment>
<feature type="domain" description="TonB-dependent receptor plug" evidence="4">
    <location>
        <begin position="158"/>
        <end position="234"/>
    </location>
</feature>
<keyword evidence="6" id="KW-1185">Reference proteome</keyword>
<proteinExistence type="predicted"/>
<dbReference type="EMBL" id="JAALLS010000002">
    <property type="protein sequence ID" value="NGP87283.1"/>
    <property type="molecule type" value="Genomic_DNA"/>
</dbReference>
<organism evidence="5 6">
    <name type="scientific">Fodinibius halophilus</name>
    <dbReference type="NCBI Taxonomy" id="1736908"/>
    <lineage>
        <taxon>Bacteria</taxon>
        <taxon>Pseudomonadati</taxon>
        <taxon>Balneolota</taxon>
        <taxon>Balneolia</taxon>
        <taxon>Balneolales</taxon>
        <taxon>Balneolaceae</taxon>
        <taxon>Fodinibius</taxon>
    </lineage>
</organism>
<dbReference type="Pfam" id="PF07715">
    <property type="entry name" value="Plug"/>
    <property type="match status" value="1"/>
</dbReference>
<evidence type="ECO:0000259" key="4">
    <source>
        <dbReference type="Pfam" id="PF07715"/>
    </source>
</evidence>
<dbReference type="SUPFAM" id="SSF49464">
    <property type="entry name" value="Carboxypeptidase regulatory domain-like"/>
    <property type="match status" value="1"/>
</dbReference>
<dbReference type="InterPro" id="IPR008969">
    <property type="entry name" value="CarboxyPept-like_regulatory"/>
</dbReference>
<protein>
    <submittedName>
        <fullName evidence="5">TonB-dependent receptor</fullName>
    </submittedName>
</protein>